<keyword evidence="1" id="KW-1003">Cell membrane</keyword>
<evidence type="ECO:0000256" key="1">
    <source>
        <dbReference type="ARBA" id="ARBA00022475"/>
    </source>
</evidence>
<evidence type="ECO:0000256" key="5">
    <source>
        <dbReference type="ARBA" id="ARBA00023288"/>
    </source>
</evidence>
<dbReference type="RefSeq" id="WP_212695630.1">
    <property type="nucleotide sequence ID" value="NZ_CP058649.1"/>
</dbReference>
<sequence length="437" mass="48376">MKKQWRVLSIFIIVIMVMTMVVGCGSNEKQTDSKKTGDNTDKESTSKVELRIVTMFGGTDPSTEVFEQSLKDYMDQYPNVTIKNESMTAVGDEFRTKVKTDFATGNEPDVTFFFTGADAVGIINAGKVMPYEEIWTKYPNVGKAITDGVKESMREEDNKIYALPMTGFYEGLFVNKALFEQHNLALPTTWEHLLKAVDVFRANDIVPFAGPIAQSHYMIEHFILSQAGAEGHKDVLDGDLPQDWIQGLNNMKDLYEKKAFAADALTMDIELAQNLFKQEKAAMILEGSWFIGGCEDALKDKMTVMPMPVAPDGKMDATSIVAGYSTGYYISRKAYDDETKQKAVVDLVEFLTSADQIKAIATANGGTPSANVQVEGLPALATEGHQMAAKAKTLNMPIDSRLTPEAFNYIVKDGVPYIVEGQRTPEEVLKEVKNLNQ</sequence>
<dbReference type="SUPFAM" id="SSF53850">
    <property type="entry name" value="Periplasmic binding protein-like II"/>
    <property type="match status" value="1"/>
</dbReference>
<dbReference type="PROSITE" id="PS51257">
    <property type="entry name" value="PROKAR_LIPOPROTEIN"/>
    <property type="match status" value="1"/>
</dbReference>
<keyword evidence="3" id="KW-0472">Membrane</keyword>
<dbReference type="Pfam" id="PF01547">
    <property type="entry name" value="SBP_bac_1"/>
    <property type="match status" value="1"/>
</dbReference>
<dbReference type="EMBL" id="CP058649">
    <property type="protein sequence ID" value="QUI24930.1"/>
    <property type="molecule type" value="Genomic_DNA"/>
</dbReference>
<keyword evidence="2" id="KW-0732">Signal</keyword>
<keyword evidence="4" id="KW-0564">Palmitate</keyword>
<dbReference type="AlphaFoldDB" id="A0A8J8MNF2"/>
<dbReference type="KEGG" id="vpy:HZI73_22740"/>
<reference evidence="6" key="1">
    <citation type="submission" date="2020-07" db="EMBL/GenBank/DDBJ databases">
        <title>Vallitalea pronyensis genome.</title>
        <authorList>
            <person name="Postec A."/>
        </authorList>
    </citation>
    <scope>NUCLEOTIDE SEQUENCE</scope>
    <source>
        <strain evidence="6">FatNI3</strain>
    </source>
</reference>
<accession>A0A8J8MNF2</accession>
<organism evidence="6 7">
    <name type="scientific">Vallitalea pronyensis</name>
    <dbReference type="NCBI Taxonomy" id="1348613"/>
    <lineage>
        <taxon>Bacteria</taxon>
        <taxon>Bacillati</taxon>
        <taxon>Bacillota</taxon>
        <taxon>Clostridia</taxon>
        <taxon>Lachnospirales</taxon>
        <taxon>Vallitaleaceae</taxon>
        <taxon>Vallitalea</taxon>
    </lineage>
</organism>
<keyword evidence="7" id="KW-1185">Reference proteome</keyword>
<dbReference type="Gene3D" id="3.40.190.10">
    <property type="entry name" value="Periplasmic binding protein-like II"/>
    <property type="match status" value="2"/>
</dbReference>
<dbReference type="PANTHER" id="PTHR43649">
    <property type="entry name" value="ARABINOSE-BINDING PROTEIN-RELATED"/>
    <property type="match status" value="1"/>
</dbReference>
<name>A0A8J8MNF2_9FIRM</name>
<gene>
    <name evidence="6" type="ORF">HZI73_22740</name>
</gene>
<dbReference type="PANTHER" id="PTHR43649:SF33">
    <property type="entry name" value="POLYGALACTURONAN_RHAMNOGALACTURONAN-BINDING PROTEIN YTCQ"/>
    <property type="match status" value="1"/>
</dbReference>
<dbReference type="InterPro" id="IPR050490">
    <property type="entry name" value="Bact_solute-bd_prot1"/>
</dbReference>
<dbReference type="InterPro" id="IPR006059">
    <property type="entry name" value="SBP"/>
</dbReference>
<evidence type="ECO:0000256" key="3">
    <source>
        <dbReference type="ARBA" id="ARBA00023136"/>
    </source>
</evidence>
<evidence type="ECO:0000313" key="7">
    <source>
        <dbReference type="Proteomes" id="UP000683246"/>
    </source>
</evidence>
<evidence type="ECO:0000256" key="4">
    <source>
        <dbReference type="ARBA" id="ARBA00023139"/>
    </source>
</evidence>
<evidence type="ECO:0000256" key="2">
    <source>
        <dbReference type="ARBA" id="ARBA00022729"/>
    </source>
</evidence>
<proteinExistence type="predicted"/>
<protein>
    <submittedName>
        <fullName evidence="6">Extracellular solute-binding protein</fullName>
    </submittedName>
</protein>
<evidence type="ECO:0000313" key="6">
    <source>
        <dbReference type="EMBL" id="QUI24930.1"/>
    </source>
</evidence>
<dbReference type="Proteomes" id="UP000683246">
    <property type="component" value="Chromosome"/>
</dbReference>
<keyword evidence="5" id="KW-0449">Lipoprotein</keyword>